<keyword evidence="4" id="KW-0238">DNA-binding</keyword>
<evidence type="ECO:0000259" key="3">
    <source>
        <dbReference type="PROSITE" id="PS50110"/>
    </source>
</evidence>
<dbReference type="PROSITE" id="PS50110">
    <property type="entry name" value="RESPONSE_REGULATORY"/>
    <property type="match status" value="1"/>
</dbReference>
<keyword evidence="5" id="KW-1185">Reference proteome</keyword>
<dbReference type="InterPro" id="IPR001789">
    <property type="entry name" value="Sig_transdc_resp-reg_receiver"/>
</dbReference>
<dbReference type="PANTHER" id="PTHR44591">
    <property type="entry name" value="STRESS RESPONSE REGULATOR PROTEIN 1"/>
    <property type="match status" value="1"/>
</dbReference>
<dbReference type="GO" id="GO:0003677">
    <property type="term" value="F:DNA binding"/>
    <property type="evidence" value="ECO:0007669"/>
    <property type="project" value="UniProtKB-KW"/>
</dbReference>
<dbReference type="InterPro" id="IPR050595">
    <property type="entry name" value="Bact_response_regulator"/>
</dbReference>
<dbReference type="HOGENOM" id="CLU_1719441_0_0_7"/>
<dbReference type="KEGG" id="dti:Desti_4545"/>
<dbReference type="Proteomes" id="UP000006055">
    <property type="component" value="Chromosome"/>
</dbReference>
<evidence type="ECO:0000256" key="1">
    <source>
        <dbReference type="ARBA" id="ARBA00022553"/>
    </source>
</evidence>
<accession>I4CC82</accession>
<proteinExistence type="predicted"/>
<sequence length="160" mass="18293">MDDQSILEHKRLLVVDDEADVLDIIKEQFPNTIVITGQTFETALELIENENFDLAILDIMGVNGFELLKSCRARHLPAAMLTARAINVESINEAIREGAVSFLPKEELGRLPELVAEILTELEQGRTHWAKLFERFGSYFKNKLGITWKNLEKPQYPGYY</sequence>
<dbReference type="EMBL" id="CP003360">
    <property type="protein sequence ID" value="AFM27173.1"/>
    <property type="molecule type" value="Genomic_DNA"/>
</dbReference>
<dbReference type="OrthoDB" id="5396209at2"/>
<name>I4CC82_DESTA</name>
<evidence type="ECO:0000313" key="4">
    <source>
        <dbReference type="EMBL" id="AFM27173.1"/>
    </source>
</evidence>
<dbReference type="GO" id="GO:0000160">
    <property type="term" value="P:phosphorelay signal transduction system"/>
    <property type="evidence" value="ECO:0007669"/>
    <property type="project" value="InterPro"/>
</dbReference>
<feature type="domain" description="Response regulatory" evidence="3">
    <location>
        <begin position="11"/>
        <end position="120"/>
    </location>
</feature>
<evidence type="ECO:0000313" key="5">
    <source>
        <dbReference type="Proteomes" id="UP000006055"/>
    </source>
</evidence>
<dbReference type="InterPro" id="IPR011006">
    <property type="entry name" value="CheY-like_superfamily"/>
</dbReference>
<protein>
    <submittedName>
        <fullName evidence="4">Response regulator with CheY-like receiver, AAA-type ATPase, and DNA-binding domains</fullName>
    </submittedName>
</protein>
<dbReference type="SUPFAM" id="SSF52172">
    <property type="entry name" value="CheY-like"/>
    <property type="match status" value="1"/>
</dbReference>
<dbReference type="PANTHER" id="PTHR44591:SF3">
    <property type="entry name" value="RESPONSE REGULATORY DOMAIN-CONTAINING PROTEIN"/>
    <property type="match status" value="1"/>
</dbReference>
<organism evidence="4 5">
    <name type="scientific">Desulfomonile tiedjei (strain ATCC 49306 / DSM 6799 / DCB-1)</name>
    <dbReference type="NCBI Taxonomy" id="706587"/>
    <lineage>
        <taxon>Bacteria</taxon>
        <taxon>Pseudomonadati</taxon>
        <taxon>Thermodesulfobacteriota</taxon>
        <taxon>Desulfomonilia</taxon>
        <taxon>Desulfomonilales</taxon>
        <taxon>Desulfomonilaceae</taxon>
        <taxon>Desulfomonile</taxon>
    </lineage>
</organism>
<dbReference type="Gene3D" id="3.40.50.2300">
    <property type="match status" value="1"/>
</dbReference>
<reference evidence="5" key="1">
    <citation type="submission" date="2012-06" db="EMBL/GenBank/DDBJ databases">
        <title>Complete sequence of chromosome of Desulfomonile tiedjei DSM 6799.</title>
        <authorList>
            <person name="Lucas S."/>
            <person name="Copeland A."/>
            <person name="Lapidus A."/>
            <person name="Glavina del Rio T."/>
            <person name="Dalin E."/>
            <person name="Tice H."/>
            <person name="Bruce D."/>
            <person name="Goodwin L."/>
            <person name="Pitluck S."/>
            <person name="Peters L."/>
            <person name="Ovchinnikova G."/>
            <person name="Zeytun A."/>
            <person name="Lu M."/>
            <person name="Kyrpides N."/>
            <person name="Mavromatis K."/>
            <person name="Ivanova N."/>
            <person name="Brettin T."/>
            <person name="Detter J.C."/>
            <person name="Han C."/>
            <person name="Larimer F."/>
            <person name="Land M."/>
            <person name="Hauser L."/>
            <person name="Markowitz V."/>
            <person name="Cheng J.-F."/>
            <person name="Hugenholtz P."/>
            <person name="Woyke T."/>
            <person name="Wu D."/>
            <person name="Spring S."/>
            <person name="Schroeder M."/>
            <person name="Brambilla E."/>
            <person name="Klenk H.-P."/>
            <person name="Eisen J.A."/>
        </authorList>
    </citation>
    <scope>NUCLEOTIDE SEQUENCE [LARGE SCALE GENOMIC DNA]</scope>
    <source>
        <strain evidence="5">ATCC 49306 / DSM 6799 / DCB-1</strain>
    </source>
</reference>
<feature type="modified residue" description="4-aspartylphosphate" evidence="2">
    <location>
        <position position="58"/>
    </location>
</feature>
<gene>
    <name evidence="4" type="ordered locus">Desti_4545</name>
</gene>
<dbReference type="STRING" id="706587.Desti_4545"/>
<keyword evidence="1 2" id="KW-0597">Phosphoprotein</keyword>
<dbReference type="eggNOG" id="COG0745">
    <property type="taxonomic scope" value="Bacteria"/>
</dbReference>
<dbReference type="RefSeq" id="WP_014812285.1">
    <property type="nucleotide sequence ID" value="NC_018025.1"/>
</dbReference>
<dbReference type="AlphaFoldDB" id="I4CC82"/>
<evidence type="ECO:0000256" key="2">
    <source>
        <dbReference type="PROSITE-ProRule" id="PRU00169"/>
    </source>
</evidence>
<dbReference type="SMART" id="SM00448">
    <property type="entry name" value="REC"/>
    <property type="match status" value="1"/>
</dbReference>
<dbReference type="Pfam" id="PF00072">
    <property type="entry name" value="Response_reg"/>
    <property type="match status" value="1"/>
</dbReference>
<dbReference type="CDD" id="cd00156">
    <property type="entry name" value="REC"/>
    <property type="match status" value="1"/>
</dbReference>